<gene>
    <name evidence="1" type="ORF">E2C01_064489</name>
</gene>
<comment type="caution">
    <text evidence="1">The sequence shown here is derived from an EMBL/GenBank/DDBJ whole genome shotgun (WGS) entry which is preliminary data.</text>
</comment>
<keyword evidence="2" id="KW-1185">Reference proteome</keyword>
<dbReference type="EMBL" id="VSRR010030818">
    <property type="protein sequence ID" value="MPC70247.1"/>
    <property type="molecule type" value="Genomic_DNA"/>
</dbReference>
<dbReference type="AlphaFoldDB" id="A0A5B7HLX9"/>
<evidence type="ECO:0000313" key="2">
    <source>
        <dbReference type="Proteomes" id="UP000324222"/>
    </source>
</evidence>
<protein>
    <submittedName>
        <fullName evidence="1">Uncharacterized protein</fullName>
    </submittedName>
</protein>
<proteinExistence type="predicted"/>
<organism evidence="1 2">
    <name type="scientific">Portunus trituberculatus</name>
    <name type="common">Swimming crab</name>
    <name type="synonym">Neptunus trituberculatus</name>
    <dbReference type="NCBI Taxonomy" id="210409"/>
    <lineage>
        <taxon>Eukaryota</taxon>
        <taxon>Metazoa</taxon>
        <taxon>Ecdysozoa</taxon>
        <taxon>Arthropoda</taxon>
        <taxon>Crustacea</taxon>
        <taxon>Multicrustacea</taxon>
        <taxon>Malacostraca</taxon>
        <taxon>Eumalacostraca</taxon>
        <taxon>Eucarida</taxon>
        <taxon>Decapoda</taxon>
        <taxon>Pleocyemata</taxon>
        <taxon>Brachyura</taxon>
        <taxon>Eubrachyura</taxon>
        <taxon>Portunoidea</taxon>
        <taxon>Portunidae</taxon>
        <taxon>Portuninae</taxon>
        <taxon>Portunus</taxon>
    </lineage>
</organism>
<name>A0A5B7HLX9_PORTR</name>
<dbReference type="Proteomes" id="UP000324222">
    <property type="component" value="Unassembled WGS sequence"/>
</dbReference>
<sequence>MRDKPSLPTRMRLWSACIPAVLYHCGDDKSDELFHFRVSHRVEQLWKKHLDQHPHLLLVFGWTPLHAPKQDDQSRQKE</sequence>
<reference evidence="1 2" key="1">
    <citation type="submission" date="2019-05" db="EMBL/GenBank/DDBJ databases">
        <title>Another draft genome of Portunus trituberculatus and its Hox gene families provides insights of decapod evolution.</title>
        <authorList>
            <person name="Jeong J.-H."/>
            <person name="Song I."/>
            <person name="Kim S."/>
            <person name="Choi T."/>
            <person name="Kim D."/>
            <person name="Ryu S."/>
            <person name="Kim W."/>
        </authorList>
    </citation>
    <scope>NUCLEOTIDE SEQUENCE [LARGE SCALE GENOMIC DNA]</scope>
    <source>
        <tissue evidence="1">Muscle</tissue>
    </source>
</reference>
<accession>A0A5B7HLX9</accession>
<evidence type="ECO:0000313" key="1">
    <source>
        <dbReference type="EMBL" id="MPC70247.1"/>
    </source>
</evidence>